<dbReference type="AlphaFoldDB" id="A0A195BK00"/>
<protein>
    <submittedName>
        <fullName evidence="1">Uncharacterized protein</fullName>
    </submittedName>
</protein>
<dbReference type="EMBL" id="KQ976453">
    <property type="protein sequence ID" value="KYM85516.1"/>
    <property type="molecule type" value="Genomic_DNA"/>
</dbReference>
<organism evidence="1 2">
    <name type="scientific">Atta colombica</name>
    <dbReference type="NCBI Taxonomy" id="520822"/>
    <lineage>
        <taxon>Eukaryota</taxon>
        <taxon>Metazoa</taxon>
        <taxon>Ecdysozoa</taxon>
        <taxon>Arthropoda</taxon>
        <taxon>Hexapoda</taxon>
        <taxon>Insecta</taxon>
        <taxon>Pterygota</taxon>
        <taxon>Neoptera</taxon>
        <taxon>Endopterygota</taxon>
        <taxon>Hymenoptera</taxon>
        <taxon>Apocrita</taxon>
        <taxon>Aculeata</taxon>
        <taxon>Formicoidea</taxon>
        <taxon>Formicidae</taxon>
        <taxon>Myrmicinae</taxon>
        <taxon>Atta</taxon>
    </lineage>
</organism>
<gene>
    <name evidence="1" type="ORF">ALC53_04760</name>
</gene>
<keyword evidence="2" id="KW-1185">Reference proteome</keyword>
<proteinExistence type="predicted"/>
<reference evidence="1 2" key="1">
    <citation type="submission" date="2015-09" db="EMBL/GenBank/DDBJ databases">
        <title>Atta colombica WGS genome.</title>
        <authorList>
            <person name="Nygaard S."/>
            <person name="Hu H."/>
            <person name="Boomsma J."/>
            <person name="Zhang G."/>
        </authorList>
    </citation>
    <scope>NUCLEOTIDE SEQUENCE [LARGE SCALE GENOMIC DNA]</scope>
    <source>
        <strain evidence="1">Treedump-2</strain>
        <tissue evidence="1">Whole body</tissue>
    </source>
</reference>
<name>A0A195BK00_9HYME</name>
<accession>A0A195BK00</accession>
<evidence type="ECO:0000313" key="1">
    <source>
        <dbReference type="EMBL" id="KYM85516.1"/>
    </source>
</evidence>
<evidence type="ECO:0000313" key="2">
    <source>
        <dbReference type="Proteomes" id="UP000078540"/>
    </source>
</evidence>
<dbReference type="Proteomes" id="UP000078540">
    <property type="component" value="Unassembled WGS sequence"/>
</dbReference>
<sequence length="80" mass="10098">MDKLKVGWGLRARKYEWGIESREVIGYENESFEKDLINRERDLQRQWEKERIDRSKYNKRYKEIRMENRVPNYLRVENME</sequence>